<evidence type="ECO:0000313" key="3">
    <source>
        <dbReference type="Proteomes" id="UP000030104"/>
    </source>
</evidence>
<dbReference type="STRING" id="40296.A0A0A2LGX9"/>
<dbReference type="InterPro" id="IPR036188">
    <property type="entry name" value="FAD/NAD-bd_sf"/>
</dbReference>
<gene>
    <name evidence="2" type="ORF">PITC_032810</name>
</gene>
<keyword evidence="3" id="KW-1185">Reference proteome</keyword>
<evidence type="ECO:0000259" key="1">
    <source>
        <dbReference type="Pfam" id="PF07992"/>
    </source>
</evidence>
<protein>
    <recommendedName>
        <fullName evidence="1">FAD/NAD(P)-binding domain-containing protein</fullName>
    </recommendedName>
</protein>
<dbReference type="OrthoDB" id="202203at2759"/>
<dbReference type="HOGENOM" id="CLU_1415617_0_0_1"/>
<sequence length="192" mass="20050">MNFEQHSDNTFRIIRGTATELNHQDRYIAVSLKDGSTEKLEYHALVIAAGASTVSPPLGLNRDSGSLRGACNAFRKALPSAKQIFVAGRGPVDLETPAPTGESQSPITLVTVGPQILPALRPAIADKVERFLVLLGGTVIKGAPFITVSPPGAGTGGDLTTNATVTLQDGKTFGAGLFMTLRLIPALSTDPC</sequence>
<dbReference type="InterPro" id="IPR023753">
    <property type="entry name" value="FAD/NAD-binding_dom"/>
</dbReference>
<dbReference type="GO" id="GO:0016491">
    <property type="term" value="F:oxidoreductase activity"/>
    <property type="evidence" value="ECO:0007669"/>
    <property type="project" value="InterPro"/>
</dbReference>
<name>A0A0A2LGX9_PENIT</name>
<dbReference type="Gene3D" id="3.50.50.60">
    <property type="entry name" value="FAD/NAD(P)-binding domain"/>
    <property type="match status" value="2"/>
</dbReference>
<dbReference type="EMBL" id="JQGA01000428">
    <property type="protein sequence ID" value="KGO75835.1"/>
    <property type="molecule type" value="Genomic_DNA"/>
</dbReference>
<dbReference type="SUPFAM" id="SSF51905">
    <property type="entry name" value="FAD/NAD(P)-binding domain"/>
    <property type="match status" value="1"/>
</dbReference>
<proteinExistence type="predicted"/>
<dbReference type="OMA" id="PNICFIH"/>
<feature type="domain" description="FAD/NAD(P)-binding" evidence="1">
    <location>
        <begin position="11"/>
        <end position="173"/>
    </location>
</feature>
<comment type="caution">
    <text evidence="2">The sequence shown here is derived from an EMBL/GenBank/DDBJ whole genome shotgun (WGS) entry which is preliminary data.</text>
</comment>
<dbReference type="PhylomeDB" id="A0A0A2LGX9"/>
<dbReference type="AlphaFoldDB" id="A0A0A2LGX9"/>
<accession>A0A0A2LGX9</accession>
<organism evidence="2 3">
    <name type="scientific">Penicillium italicum</name>
    <name type="common">Blue mold</name>
    <dbReference type="NCBI Taxonomy" id="40296"/>
    <lineage>
        <taxon>Eukaryota</taxon>
        <taxon>Fungi</taxon>
        <taxon>Dikarya</taxon>
        <taxon>Ascomycota</taxon>
        <taxon>Pezizomycotina</taxon>
        <taxon>Eurotiomycetes</taxon>
        <taxon>Eurotiomycetidae</taxon>
        <taxon>Eurotiales</taxon>
        <taxon>Aspergillaceae</taxon>
        <taxon>Penicillium</taxon>
    </lineage>
</organism>
<dbReference type="Proteomes" id="UP000030104">
    <property type="component" value="Unassembled WGS sequence"/>
</dbReference>
<evidence type="ECO:0000313" key="2">
    <source>
        <dbReference type="EMBL" id="KGO75835.1"/>
    </source>
</evidence>
<dbReference type="Pfam" id="PF07992">
    <property type="entry name" value="Pyr_redox_2"/>
    <property type="match status" value="1"/>
</dbReference>
<reference evidence="2 3" key="1">
    <citation type="journal article" date="2015" name="Mol. Plant Microbe Interact.">
        <title>Genome, transcriptome, and functional analyses of Penicillium expansum provide new insights into secondary metabolism and pathogenicity.</title>
        <authorList>
            <person name="Ballester A.R."/>
            <person name="Marcet-Houben M."/>
            <person name="Levin E."/>
            <person name="Sela N."/>
            <person name="Selma-Lazaro C."/>
            <person name="Carmona L."/>
            <person name="Wisniewski M."/>
            <person name="Droby S."/>
            <person name="Gonzalez-Candelas L."/>
            <person name="Gabaldon T."/>
        </authorList>
    </citation>
    <scope>NUCLEOTIDE SEQUENCE [LARGE SCALE GENOMIC DNA]</scope>
    <source>
        <strain evidence="2 3">PHI-1</strain>
    </source>
</reference>